<accession>W7T8N7</accession>
<feature type="compositionally biased region" description="Basic and acidic residues" evidence="1">
    <location>
        <begin position="69"/>
        <end position="79"/>
    </location>
</feature>
<evidence type="ECO:0000256" key="1">
    <source>
        <dbReference type="SAM" id="MobiDB-lite"/>
    </source>
</evidence>
<proteinExistence type="predicted"/>
<comment type="caution">
    <text evidence="2">The sequence shown here is derived from an EMBL/GenBank/DDBJ whole genome shotgun (WGS) entry which is preliminary data.</text>
</comment>
<organism evidence="2 3">
    <name type="scientific">Nannochloropsis gaditana</name>
    <dbReference type="NCBI Taxonomy" id="72520"/>
    <lineage>
        <taxon>Eukaryota</taxon>
        <taxon>Sar</taxon>
        <taxon>Stramenopiles</taxon>
        <taxon>Ochrophyta</taxon>
        <taxon>Eustigmatophyceae</taxon>
        <taxon>Eustigmatales</taxon>
        <taxon>Monodopsidaceae</taxon>
        <taxon>Nannochloropsis</taxon>
    </lineage>
</organism>
<gene>
    <name evidence="2" type="ORF">Naga_102503g1</name>
</gene>
<reference evidence="2 3" key="1">
    <citation type="journal article" date="2014" name="Mol. Plant">
        <title>Chromosome Scale Genome Assembly and Transcriptome Profiling of Nannochloropsis gaditana in Nitrogen Depletion.</title>
        <authorList>
            <person name="Corteggiani Carpinelli E."/>
            <person name="Telatin A."/>
            <person name="Vitulo N."/>
            <person name="Forcato C."/>
            <person name="D'Angelo M."/>
            <person name="Schiavon R."/>
            <person name="Vezzi A."/>
            <person name="Giacometti G.M."/>
            <person name="Morosinotto T."/>
            <person name="Valle G."/>
        </authorList>
    </citation>
    <scope>NUCLEOTIDE SEQUENCE [LARGE SCALE GENOMIC DNA]</scope>
    <source>
        <strain evidence="2 3">B-31</strain>
    </source>
</reference>
<evidence type="ECO:0000313" key="3">
    <source>
        <dbReference type="Proteomes" id="UP000019335"/>
    </source>
</evidence>
<dbReference type="AlphaFoldDB" id="W7T8N7"/>
<sequence>MKGEGLVMRMEWGDEAGGVCDEYGVRNEGRGACDEDGVRNEGGGLVMRLEWGVKGEECVMRMEWGDENRSRGDGMRMEWGDDGGMKGCDGEGGRHYARRKSALRGDADGVQRRKGLGVGNDVIGVKWWRRRKSKEARRVWRKACPPTFLCPS</sequence>
<name>W7T8N7_9STRA</name>
<protein>
    <submittedName>
        <fullName evidence="2">Uncharacterized protein</fullName>
    </submittedName>
</protein>
<feature type="non-terminal residue" evidence="2">
    <location>
        <position position="152"/>
    </location>
</feature>
<evidence type="ECO:0000313" key="2">
    <source>
        <dbReference type="EMBL" id="EWM22782.1"/>
    </source>
</evidence>
<dbReference type="Proteomes" id="UP000019335">
    <property type="component" value="Unassembled WGS sequence"/>
</dbReference>
<dbReference type="EMBL" id="AZIL01002085">
    <property type="protein sequence ID" value="EWM22782.1"/>
    <property type="molecule type" value="Genomic_DNA"/>
</dbReference>
<keyword evidence="3" id="KW-1185">Reference proteome</keyword>
<feature type="region of interest" description="Disordered" evidence="1">
    <location>
        <begin position="69"/>
        <end position="93"/>
    </location>
</feature>